<dbReference type="RefSeq" id="WP_102844926.1">
    <property type="nucleotide sequence ID" value="NZ_PDZR01000024.1"/>
</dbReference>
<dbReference type="CDD" id="cd06176">
    <property type="entry name" value="MFS_BCD_PucC-like"/>
    <property type="match status" value="1"/>
</dbReference>
<evidence type="ECO:0000256" key="4">
    <source>
        <dbReference type="ARBA" id="ARBA00022989"/>
    </source>
</evidence>
<feature type="transmembrane region" description="Helical" evidence="6">
    <location>
        <begin position="142"/>
        <end position="162"/>
    </location>
</feature>
<dbReference type="PIRSF" id="PIRSF016565">
    <property type="entry name" value="PucC"/>
    <property type="match status" value="1"/>
</dbReference>
<dbReference type="AlphaFoldDB" id="A0A2J7TDG0"/>
<protein>
    <submittedName>
        <fullName evidence="7">MFS transporter</fullName>
    </submittedName>
</protein>
<dbReference type="InterPro" id="IPR026036">
    <property type="entry name" value="PucC"/>
</dbReference>
<dbReference type="Pfam" id="PF03209">
    <property type="entry name" value="PUCC"/>
    <property type="match status" value="1"/>
</dbReference>
<feature type="transmembrane region" description="Helical" evidence="6">
    <location>
        <begin position="39"/>
        <end position="56"/>
    </location>
</feature>
<accession>A0A2J7TDG0</accession>
<proteinExistence type="inferred from homology"/>
<dbReference type="InterPro" id="IPR004896">
    <property type="entry name" value="PucC-rel"/>
</dbReference>
<comment type="caution">
    <text evidence="7">The sequence shown here is derived from an EMBL/GenBank/DDBJ whole genome shotgun (WGS) entry which is preliminary data.</text>
</comment>
<dbReference type="SUPFAM" id="SSF103473">
    <property type="entry name" value="MFS general substrate transporter"/>
    <property type="match status" value="1"/>
</dbReference>
<dbReference type="Proteomes" id="UP000236286">
    <property type="component" value="Unassembled WGS sequence"/>
</dbReference>
<comment type="subcellular location">
    <subcellularLocation>
        <location evidence="1">Membrane</location>
        <topology evidence="1">Multi-pass membrane protein</topology>
    </subcellularLocation>
</comment>
<feature type="transmembrane region" description="Helical" evidence="6">
    <location>
        <begin position="400"/>
        <end position="422"/>
    </location>
</feature>
<evidence type="ECO:0000313" key="7">
    <source>
        <dbReference type="EMBL" id="PNG24801.1"/>
    </source>
</evidence>
<dbReference type="EMBL" id="PDZR01000024">
    <property type="protein sequence ID" value="PNG24801.1"/>
    <property type="molecule type" value="Genomic_DNA"/>
</dbReference>
<reference evidence="7 8" key="1">
    <citation type="submission" date="2017-10" db="EMBL/GenBank/DDBJ databases">
        <title>Genome announcement of Methylocella silvestris TVC from permafrost.</title>
        <authorList>
            <person name="Wang J."/>
            <person name="Geng K."/>
            <person name="Ul-Haque F."/>
            <person name="Crombie A.T."/>
            <person name="Street L.E."/>
            <person name="Wookey P.A."/>
            <person name="Murrell J.C."/>
            <person name="Pratscher J."/>
        </authorList>
    </citation>
    <scope>NUCLEOTIDE SEQUENCE [LARGE SCALE GENOMIC DNA]</scope>
    <source>
        <strain evidence="7 8">TVC</strain>
    </source>
</reference>
<dbReference type="PANTHER" id="PTHR23538">
    <property type="entry name" value="44.5 KD BACTERIOCHLOROPHYLL SYNTHASE SUBUNIT"/>
    <property type="match status" value="1"/>
</dbReference>
<gene>
    <name evidence="7" type="ORF">CR492_17010</name>
</gene>
<dbReference type="GO" id="GO:0016020">
    <property type="term" value="C:membrane"/>
    <property type="evidence" value="ECO:0007669"/>
    <property type="project" value="UniProtKB-SubCell"/>
</dbReference>
<feature type="transmembrane region" description="Helical" evidence="6">
    <location>
        <begin position="271"/>
        <end position="292"/>
    </location>
</feature>
<feature type="transmembrane region" description="Helical" evidence="6">
    <location>
        <begin position="103"/>
        <end position="130"/>
    </location>
</feature>
<name>A0A2J7TDG0_METSI</name>
<dbReference type="InterPro" id="IPR036259">
    <property type="entry name" value="MFS_trans_sf"/>
</dbReference>
<dbReference type="PANTHER" id="PTHR23538:SF1">
    <property type="entry name" value="44.5 KD BACTERIOCHLOROPHYLL SYNTHASE SUBUNIT"/>
    <property type="match status" value="1"/>
</dbReference>
<comment type="similarity">
    <text evidence="2">Belongs to the PucC family.</text>
</comment>
<evidence type="ECO:0000256" key="2">
    <source>
        <dbReference type="ARBA" id="ARBA00008412"/>
    </source>
</evidence>
<evidence type="ECO:0000256" key="5">
    <source>
        <dbReference type="ARBA" id="ARBA00023136"/>
    </source>
</evidence>
<keyword evidence="3 6" id="KW-0812">Transmembrane</keyword>
<dbReference type="Gene3D" id="1.20.1250.20">
    <property type="entry name" value="MFS general substrate transporter like domains"/>
    <property type="match status" value="1"/>
</dbReference>
<sequence>MDAGLGWLKIMRLGLVQASLGALVVLTTSTMNRVMVVELALPAMLPGALVALHYALQALRPRWGYGSDLGGRRTPWIVGGVGLLALGCVGAALAIWLMAINLILGVAFASFCFALIGVGVGAAGTSLLALLAAETAPERRAAAATIVWIMMILGFVVTTVSVGHWLDPYTPERLLAATSCVAAAAIIVSALAMWRIEPARRPSAGPPLQGNAPAMPFRHALGEVWSEPEARRFTIFIFVSMLAYSAEELILDPFSGAVFGYSPGASTKLSGVLHGGVLAGMILVALAGSGFAGKRLQSLRGWSIGGCIGSALALISLVFAALSGGDWPLRTSAFALGMANGAFSIAAIGSMMSLAGLGRPGREGVRMGLWGAAQGIAFGLGGLCSAGASDFFRAVFASQGTAYALVFAAEAVLFLFAAAIAASMQTSTQGHKSAASGFNSFRTLSGAAPSAVNQR</sequence>
<keyword evidence="5 6" id="KW-0472">Membrane</keyword>
<dbReference type="OrthoDB" id="5800821at2"/>
<organism evidence="7 8">
    <name type="scientific">Methylocella silvestris</name>
    <dbReference type="NCBI Taxonomy" id="199596"/>
    <lineage>
        <taxon>Bacteria</taxon>
        <taxon>Pseudomonadati</taxon>
        <taxon>Pseudomonadota</taxon>
        <taxon>Alphaproteobacteria</taxon>
        <taxon>Hyphomicrobiales</taxon>
        <taxon>Beijerinckiaceae</taxon>
        <taxon>Methylocella</taxon>
    </lineage>
</organism>
<evidence type="ECO:0000313" key="8">
    <source>
        <dbReference type="Proteomes" id="UP000236286"/>
    </source>
</evidence>
<evidence type="ECO:0000256" key="3">
    <source>
        <dbReference type="ARBA" id="ARBA00022692"/>
    </source>
</evidence>
<evidence type="ECO:0000256" key="6">
    <source>
        <dbReference type="SAM" id="Phobius"/>
    </source>
</evidence>
<evidence type="ECO:0000256" key="1">
    <source>
        <dbReference type="ARBA" id="ARBA00004141"/>
    </source>
</evidence>
<feature type="transmembrane region" description="Helical" evidence="6">
    <location>
        <begin position="369"/>
        <end position="388"/>
    </location>
</feature>
<keyword evidence="4 6" id="KW-1133">Transmembrane helix</keyword>
<feature type="transmembrane region" description="Helical" evidence="6">
    <location>
        <begin position="174"/>
        <end position="194"/>
    </location>
</feature>
<feature type="transmembrane region" description="Helical" evidence="6">
    <location>
        <begin position="334"/>
        <end position="357"/>
    </location>
</feature>
<feature type="transmembrane region" description="Helical" evidence="6">
    <location>
        <begin position="76"/>
        <end position="97"/>
    </location>
</feature>
<feature type="transmembrane region" description="Helical" evidence="6">
    <location>
        <begin position="304"/>
        <end position="322"/>
    </location>
</feature>